<dbReference type="InterPro" id="IPR013154">
    <property type="entry name" value="ADH-like_N"/>
</dbReference>
<dbReference type="InterPro" id="IPR011032">
    <property type="entry name" value="GroES-like_sf"/>
</dbReference>
<keyword evidence="1" id="KW-0521">NADP</keyword>
<keyword evidence="5" id="KW-1185">Reference proteome</keyword>
<dbReference type="PANTHER" id="PTHR48106">
    <property type="entry name" value="QUINONE OXIDOREDUCTASE PIG3-RELATED"/>
    <property type="match status" value="1"/>
</dbReference>
<dbReference type="Proteomes" id="UP001526430">
    <property type="component" value="Unassembled WGS sequence"/>
</dbReference>
<evidence type="ECO:0000256" key="1">
    <source>
        <dbReference type="ARBA" id="ARBA00022857"/>
    </source>
</evidence>
<feature type="domain" description="Enoyl reductase (ER)" evidence="3">
    <location>
        <begin position="28"/>
        <end position="324"/>
    </location>
</feature>
<comment type="caution">
    <text evidence="4">The sequence shown here is derived from an EMBL/GenBank/DDBJ whole genome shotgun (WGS) entry which is preliminary data.</text>
</comment>
<dbReference type="SMART" id="SM00829">
    <property type="entry name" value="PKS_ER"/>
    <property type="match status" value="1"/>
</dbReference>
<dbReference type="InterPro" id="IPR020843">
    <property type="entry name" value="ER"/>
</dbReference>
<dbReference type="SUPFAM" id="SSF50129">
    <property type="entry name" value="GroES-like"/>
    <property type="match status" value="1"/>
</dbReference>
<dbReference type="Pfam" id="PF13602">
    <property type="entry name" value="ADH_zinc_N_2"/>
    <property type="match status" value="1"/>
</dbReference>
<evidence type="ECO:0000259" key="3">
    <source>
        <dbReference type="SMART" id="SM00829"/>
    </source>
</evidence>
<dbReference type="Gene3D" id="3.90.180.10">
    <property type="entry name" value="Medium-chain alcohol dehydrogenases, catalytic domain"/>
    <property type="match status" value="1"/>
</dbReference>
<protein>
    <submittedName>
        <fullName evidence="4">NADP-dependent oxidoreductase</fullName>
    </submittedName>
</protein>
<evidence type="ECO:0000256" key="2">
    <source>
        <dbReference type="ARBA" id="ARBA00023002"/>
    </source>
</evidence>
<organism evidence="4 5">
    <name type="scientific">Sabulicella glaciei</name>
    <dbReference type="NCBI Taxonomy" id="2984948"/>
    <lineage>
        <taxon>Bacteria</taxon>
        <taxon>Pseudomonadati</taxon>
        <taxon>Pseudomonadota</taxon>
        <taxon>Alphaproteobacteria</taxon>
        <taxon>Acetobacterales</taxon>
        <taxon>Acetobacteraceae</taxon>
        <taxon>Sabulicella</taxon>
    </lineage>
</organism>
<evidence type="ECO:0000313" key="4">
    <source>
        <dbReference type="EMBL" id="MCW8087546.1"/>
    </source>
</evidence>
<proteinExistence type="predicted"/>
<dbReference type="PANTHER" id="PTHR48106:SF18">
    <property type="entry name" value="QUINONE OXIDOREDUCTASE PIG3"/>
    <property type="match status" value="1"/>
</dbReference>
<sequence length="326" mass="33785">MTKPVSDEAGEPVPQPVSGKAVIYTARGGYDVIRIIERTVRAPAAGEVRIRVQAAAVNPTDIVVRDPGRGEPPLTPGMDAAGHVEAVGRGVPQRLRVGDAVMAAVTPIRAEGGAQAAHIIAPAASVVPIPKGVSLAEASTLPMNGLTALSALEIAGLSPGKMLAVSGGAGLLACYTIAIAKRQGLRVIADAKPDEFGLVRSYGADVVVSRGPGFAAAIRAAAPEGVDALLDTALLRESAFPAIRDGGVCVSVRRWDDAPSERGIQVKLVWAGEVLERTEWLEQLRDMAESGVIKLRVTGEYAPEQVADAQRALTAGGLRGRPVIIF</sequence>
<dbReference type="EMBL" id="JAPFQI010000018">
    <property type="protein sequence ID" value="MCW8087546.1"/>
    <property type="molecule type" value="Genomic_DNA"/>
</dbReference>
<dbReference type="Gene3D" id="3.40.50.720">
    <property type="entry name" value="NAD(P)-binding Rossmann-like Domain"/>
    <property type="match status" value="1"/>
</dbReference>
<dbReference type="Pfam" id="PF08240">
    <property type="entry name" value="ADH_N"/>
    <property type="match status" value="1"/>
</dbReference>
<name>A0ABT3NZG6_9PROT</name>
<dbReference type="InterPro" id="IPR036291">
    <property type="entry name" value="NAD(P)-bd_dom_sf"/>
</dbReference>
<dbReference type="CDD" id="cd05289">
    <property type="entry name" value="MDR_like_2"/>
    <property type="match status" value="1"/>
</dbReference>
<evidence type="ECO:0000313" key="5">
    <source>
        <dbReference type="Proteomes" id="UP001526430"/>
    </source>
</evidence>
<gene>
    <name evidence="4" type="ORF">OF850_18125</name>
</gene>
<dbReference type="RefSeq" id="WP_301591755.1">
    <property type="nucleotide sequence ID" value="NZ_JAPFQI010000018.1"/>
</dbReference>
<accession>A0ABT3NZG6</accession>
<reference evidence="4 5" key="1">
    <citation type="submission" date="2022-10" db="EMBL/GenBank/DDBJ databases">
        <title>Roseococcus glaciei nov., sp. nov., isolated from glacier.</title>
        <authorList>
            <person name="Liu Q."/>
            <person name="Xin Y.-H."/>
        </authorList>
    </citation>
    <scope>NUCLEOTIDE SEQUENCE [LARGE SCALE GENOMIC DNA]</scope>
    <source>
        <strain evidence="4 5">MDT2-1-1</strain>
    </source>
</reference>
<keyword evidence="2" id="KW-0560">Oxidoreductase</keyword>
<dbReference type="SUPFAM" id="SSF51735">
    <property type="entry name" value="NAD(P)-binding Rossmann-fold domains"/>
    <property type="match status" value="1"/>
</dbReference>